<comment type="catalytic activity">
    <reaction evidence="9 10">
        <text>L-threonyl-[protein] + FAD = FMN-L-threonyl-[protein] + AMP + H(+)</text>
        <dbReference type="Rhea" id="RHEA:36847"/>
        <dbReference type="Rhea" id="RHEA-COMP:11060"/>
        <dbReference type="Rhea" id="RHEA-COMP:11061"/>
        <dbReference type="ChEBI" id="CHEBI:15378"/>
        <dbReference type="ChEBI" id="CHEBI:30013"/>
        <dbReference type="ChEBI" id="CHEBI:57692"/>
        <dbReference type="ChEBI" id="CHEBI:74257"/>
        <dbReference type="ChEBI" id="CHEBI:456215"/>
        <dbReference type="EC" id="2.7.1.180"/>
    </reaction>
</comment>
<keyword evidence="10" id="KW-0472">Membrane</keyword>
<protein>
    <recommendedName>
        <fullName evidence="3 10">FAD:protein FMN transferase</fullName>
        <ecNumber evidence="2 10">2.7.1.180</ecNumber>
    </recommendedName>
</protein>
<dbReference type="InterPro" id="IPR024932">
    <property type="entry name" value="ApbE"/>
</dbReference>
<evidence type="ECO:0000256" key="4">
    <source>
        <dbReference type="ARBA" id="ARBA00022630"/>
    </source>
</evidence>
<keyword evidence="4 10" id="KW-0285">Flavoprotein</keyword>
<dbReference type="PANTHER" id="PTHR30040:SF2">
    <property type="entry name" value="FAD:PROTEIN FMN TRANSFERASE"/>
    <property type="match status" value="1"/>
</dbReference>
<accession>A0ABV4UCD4</accession>
<dbReference type="PANTHER" id="PTHR30040">
    <property type="entry name" value="THIAMINE BIOSYNTHESIS LIPOPROTEIN APBE"/>
    <property type="match status" value="1"/>
</dbReference>
<dbReference type="InterPro" id="IPR003374">
    <property type="entry name" value="ApbE-like_sf"/>
</dbReference>
<keyword evidence="5 10" id="KW-0808">Transferase</keyword>
<organism evidence="12 13">
    <name type="scientific">Dentiradicibacter hellwigii</name>
    <dbReference type="NCBI Taxonomy" id="3149053"/>
    <lineage>
        <taxon>Bacteria</taxon>
        <taxon>Pseudomonadati</taxon>
        <taxon>Pseudomonadota</taxon>
        <taxon>Betaproteobacteria</taxon>
        <taxon>Rhodocyclales</taxon>
        <taxon>Rhodocyclaceae</taxon>
        <taxon>Dentiradicibacter</taxon>
    </lineage>
</organism>
<comment type="caution">
    <text evidence="12">The sequence shown here is derived from an EMBL/GenBank/DDBJ whole genome shotgun (WGS) entry which is preliminary data.</text>
</comment>
<dbReference type="Gene3D" id="3.10.520.10">
    <property type="entry name" value="ApbE-like domains"/>
    <property type="match status" value="1"/>
</dbReference>
<gene>
    <name evidence="12" type="ORF">ABCS64_02520</name>
</gene>
<evidence type="ECO:0000256" key="5">
    <source>
        <dbReference type="ARBA" id="ARBA00022679"/>
    </source>
</evidence>
<feature type="compositionally biased region" description="Polar residues" evidence="11">
    <location>
        <begin position="157"/>
        <end position="167"/>
    </location>
</feature>
<evidence type="ECO:0000256" key="7">
    <source>
        <dbReference type="ARBA" id="ARBA00022827"/>
    </source>
</evidence>
<evidence type="ECO:0000313" key="12">
    <source>
        <dbReference type="EMBL" id="MFA9949212.1"/>
    </source>
</evidence>
<keyword evidence="6 10" id="KW-0479">Metal-binding</keyword>
<keyword evidence="7 10" id="KW-0274">FAD</keyword>
<feature type="region of interest" description="Disordered" evidence="11">
    <location>
        <begin position="157"/>
        <end position="187"/>
    </location>
</feature>
<dbReference type="PROSITE" id="PS51257">
    <property type="entry name" value="PROKAR_LIPOPROTEIN"/>
    <property type="match status" value="1"/>
</dbReference>
<dbReference type="PIRSF" id="PIRSF006268">
    <property type="entry name" value="ApbE"/>
    <property type="match status" value="1"/>
</dbReference>
<comment type="function">
    <text evidence="10">Flavin transferase that catalyzes the transfer of the FMN moiety of FAD and its covalent binding to the hydroxyl group of a threonine residue in a target flavoprotein.</text>
</comment>
<evidence type="ECO:0000256" key="11">
    <source>
        <dbReference type="SAM" id="MobiDB-lite"/>
    </source>
</evidence>
<comment type="similarity">
    <text evidence="10">Belongs to the ApbE family.</text>
</comment>
<dbReference type="Proteomes" id="UP001574673">
    <property type="component" value="Unassembled WGS sequence"/>
</dbReference>
<name>A0ABV4UCD4_9RHOO</name>
<evidence type="ECO:0000256" key="8">
    <source>
        <dbReference type="ARBA" id="ARBA00022842"/>
    </source>
</evidence>
<evidence type="ECO:0000256" key="6">
    <source>
        <dbReference type="ARBA" id="ARBA00022723"/>
    </source>
</evidence>
<sequence>MRQIRSSIQSVARRCLVLLPVFAVLTAPFLLTACRQQSQIEHLSGPTMGSTYQISYVRAQDAPKAPVLHAQIQAMLQQLDSAVSTYRDDSAVARFNAAAAGTCMEMPNEAVELAQHAQQLAADGEGAFDITLLPALDAWGFGPKAALADLPADLSTIQQQTPAQSPSDAPPSKTETADAPRPGQAAHFAEPTPAELDALRPRIGLQHLRIEGTRLCKDAPISIEFNSIAAGYAVDRIADLLATYGIHNYLVEVTGEIRGAGKKPDGSPWRVAIEAPLDQQRQAQKIVVLDGLSLSTSGDYRHYREVNGQRLSHVIDPRTLRPVTHHLAAVTVATPSALDADGLSTLLMALGPARGLDYAQRHNLAALFVSRTSNGFHSQATPAFEARFPSTGE</sequence>
<comment type="cofactor">
    <cofactor evidence="1 10">
        <name>Mg(2+)</name>
        <dbReference type="ChEBI" id="CHEBI:18420"/>
    </cofactor>
</comment>
<dbReference type="Pfam" id="PF02424">
    <property type="entry name" value="ApbE"/>
    <property type="match status" value="1"/>
</dbReference>
<keyword evidence="10" id="KW-0997">Cell inner membrane</keyword>
<evidence type="ECO:0000256" key="10">
    <source>
        <dbReference type="RuleBase" id="RU363002"/>
    </source>
</evidence>
<keyword evidence="10" id="KW-0449">Lipoprotein</keyword>
<evidence type="ECO:0000256" key="9">
    <source>
        <dbReference type="ARBA" id="ARBA00048540"/>
    </source>
</evidence>
<dbReference type="EMBL" id="JBEUWX010000002">
    <property type="protein sequence ID" value="MFA9949212.1"/>
    <property type="molecule type" value="Genomic_DNA"/>
</dbReference>
<comment type="subcellular location">
    <subcellularLocation>
        <location evidence="10">Cell inner membrane</location>
        <topology evidence="10">Lipid-anchor</topology>
        <orientation evidence="10">Periplasmic side</orientation>
    </subcellularLocation>
</comment>
<keyword evidence="8 10" id="KW-0460">Magnesium</keyword>
<dbReference type="SUPFAM" id="SSF143631">
    <property type="entry name" value="ApbE-like"/>
    <property type="match status" value="2"/>
</dbReference>
<reference evidence="13" key="1">
    <citation type="submission" date="2024-06" db="EMBL/GenBank/DDBJ databases">
        <title>Radixoralia hellwigii gen. nov., sp nov., isolated from a root canal in the human oral cavity.</title>
        <authorList>
            <person name="Bartsch S."/>
            <person name="Wittmer A."/>
            <person name="Schulz A.-K."/>
            <person name="Neumann-Schaal M."/>
            <person name="Wolf J."/>
            <person name="Gronow S."/>
            <person name="Tennert C."/>
            <person name="Haecker G."/>
            <person name="Cieplik F."/>
            <person name="Al-Ahmad A."/>
        </authorList>
    </citation>
    <scope>NUCLEOTIDE SEQUENCE [LARGE SCALE GENOMIC DNA]</scope>
    <source>
        <strain evidence="13">Wk13</strain>
    </source>
</reference>
<dbReference type="EC" id="2.7.1.180" evidence="2 10"/>
<evidence type="ECO:0000256" key="1">
    <source>
        <dbReference type="ARBA" id="ARBA00001946"/>
    </source>
</evidence>
<evidence type="ECO:0000256" key="2">
    <source>
        <dbReference type="ARBA" id="ARBA00011955"/>
    </source>
</evidence>
<dbReference type="GO" id="GO:0016740">
    <property type="term" value="F:transferase activity"/>
    <property type="evidence" value="ECO:0007669"/>
    <property type="project" value="UniProtKB-KW"/>
</dbReference>
<proteinExistence type="inferred from homology"/>
<keyword evidence="13" id="KW-1185">Reference proteome</keyword>
<keyword evidence="10" id="KW-1003">Cell membrane</keyword>
<evidence type="ECO:0000313" key="13">
    <source>
        <dbReference type="Proteomes" id="UP001574673"/>
    </source>
</evidence>
<evidence type="ECO:0000256" key="3">
    <source>
        <dbReference type="ARBA" id="ARBA00016337"/>
    </source>
</evidence>